<dbReference type="InterPro" id="IPR044298">
    <property type="entry name" value="MIG/MutY"/>
</dbReference>
<evidence type="ECO:0000256" key="12">
    <source>
        <dbReference type="ARBA" id="ARBA00023204"/>
    </source>
</evidence>
<dbReference type="InterPro" id="IPR000445">
    <property type="entry name" value="HhH_motif"/>
</dbReference>
<evidence type="ECO:0000256" key="2">
    <source>
        <dbReference type="ARBA" id="ARBA00002933"/>
    </source>
</evidence>
<gene>
    <name evidence="17" type="primary">mutY</name>
    <name evidence="17" type="ORF">IHV25_02150</name>
</gene>
<evidence type="ECO:0000256" key="6">
    <source>
        <dbReference type="ARBA" id="ARBA00022485"/>
    </source>
</evidence>
<dbReference type="SMART" id="SM00478">
    <property type="entry name" value="ENDO3c"/>
    <property type="match status" value="1"/>
</dbReference>
<dbReference type="Proteomes" id="UP000631034">
    <property type="component" value="Unassembled WGS sequence"/>
</dbReference>
<dbReference type="Pfam" id="PF10576">
    <property type="entry name" value="EndIII_4Fe-2S"/>
    <property type="match status" value="1"/>
</dbReference>
<evidence type="ECO:0000256" key="7">
    <source>
        <dbReference type="ARBA" id="ARBA00022723"/>
    </source>
</evidence>
<dbReference type="Gene3D" id="1.10.1670.10">
    <property type="entry name" value="Helix-hairpin-Helix base-excision DNA repair enzymes (C-terminal)"/>
    <property type="match status" value="1"/>
</dbReference>
<name>A0A8J6YHQ1_9PROT</name>
<sequence length="391" mass="42284">MTPERRALADARDRLGRDMLAWYDRNGRDLPWRVKGGPHPDPYRVWLSEVMLQQTTVAAVRDYYRTFLTLWPTVTDLASASLDEVLARWAGLGYYARARNLHACARHVAFERAGAFPETEAELRTLPGIGAYTAAAIASIGFGHRAVVVDGNVERIMARMFAETRPRPGVRKTLGDYAAALTPDGRPGDYAQALMDLGSLVCTPRSPRCAECPWTHDCLGKKAGIAADLPAKAPKVDKPVRRGVAFVLERDDGRILLRRRPESGLLGAMMEVPSTDWRSDAWDTAEALPHAPTLAAWTPVPGCVRHTFSHFHLELSVLRARTASGTNVEGTWADPARLDDHALPAVMLKVLTLAFGPAGTASGGDAGSDLGSSSSSDSATEAGSRARAGTH</sequence>
<evidence type="ECO:0000256" key="14">
    <source>
        <dbReference type="RuleBase" id="RU365096"/>
    </source>
</evidence>
<dbReference type="InterPro" id="IPR003651">
    <property type="entry name" value="Endonuclease3_FeS-loop_motif"/>
</dbReference>
<dbReference type="PANTHER" id="PTHR42944">
    <property type="entry name" value="ADENINE DNA GLYCOSYLASE"/>
    <property type="match status" value="1"/>
</dbReference>
<keyword evidence="7" id="KW-0479">Metal-binding</keyword>
<dbReference type="InterPro" id="IPR005760">
    <property type="entry name" value="A/G_AdeGlyc_MutY"/>
</dbReference>
<dbReference type="NCBIfam" id="TIGR01084">
    <property type="entry name" value="mutY"/>
    <property type="match status" value="1"/>
</dbReference>
<dbReference type="GO" id="GO:0006298">
    <property type="term" value="P:mismatch repair"/>
    <property type="evidence" value="ECO:0007669"/>
    <property type="project" value="TreeGrafter"/>
</dbReference>
<dbReference type="Gene3D" id="3.90.79.10">
    <property type="entry name" value="Nucleoside Triphosphate Pyrophosphohydrolase"/>
    <property type="match status" value="1"/>
</dbReference>
<keyword evidence="6" id="KW-0004">4Fe-4S</keyword>
<dbReference type="PROSITE" id="PS00764">
    <property type="entry name" value="ENDONUCLEASE_III_1"/>
    <property type="match status" value="1"/>
</dbReference>
<dbReference type="GO" id="GO:0046872">
    <property type="term" value="F:metal ion binding"/>
    <property type="evidence" value="ECO:0007669"/>
    <property type="project" value="UniProtKB-UniRule"/>
</dbReference>
<evidence type="ECO:0000313" key="18">
    <source>
        <dbReference type="Proteomes" id="UP000631034"/>
    </source>
</evidence>
<dbReference type="GO" id="GO:0006284">
    <property type="term" value="P:base-excision repair"/>
    <property type="evidence" value="ECO:0007669"/>
    <property type="project" value="UniProtKB-UniRule"/>
</dbReference>
<dbReference type="InterPro" id="IPR004035">
    <property type="entry name" value="Endouclease-III_FeS-bd_BS"/>
</dbReference>
<dbReference type="SUPFAM" id="SSF55811">
    <property type="entry name" value="Nudix"/>
    <property type="match status" value="1"/>
</dbReference>
<dbReference type="CDD" id="cd00056">
    <property type="entry name" value="ENDO3c"/>
    <property type="match status" value="1"/>
</dbReference>
<dbReference type="CDD" id="cd03431">
    <property type="entry name" value="NUDIX_DNA_Glycosylase_C-MutY"/>
    <property type="match status" value="1"/>
</dbReference>
<evidence type="ECO:0000256" key="13">
    <source>
        <dbReference type="ARBA" id="ARBA00023295"/>
    </source>
</evidence>
<comment type="caution">
    <text evidence="17">The sequence shown here is derived from an EMBL/GenBank/DDBJ whole genome shotgun (WGS) entry which is preliminary data.</text>
</comment>
<feature type="region of interest" description="Disordered" evidence="15">
    <location>
        <begin position="362"/>
        <end position="391"/>
    </location>
</feature>
<dbReference type="Pfam" id="PF00633">
    <property type="entry name" value="HHH"/>
    <property type="match status" value="1"/>
</dbReference>
<keyword evidence="13 14" id="KW-0326">Glycosidase</keyword>
<evidence type="ECO:0000256" key="5">
    <source>
        <dbReference type="ARBA" id="ARBA00022023"/>
    </source>
</evidence>
<dbReference type="PANTHER" id="PTHR42944:SF1">
    <property type="entry name" value="ADENINE DNA GLYCOSYLASE"/>
    <property type="match status" value="1"/>
</dbReference>
<organism evidence="17 18">
    <name type="scientific">Phaeovibrio sulfidiphilus</name>
    <dbReference type="NCBI Taxonomy" id="1220600"/>
    <lineage>
        <taxon>Bacteria</taxon>
        <taxon>Pseudomonadati</taxon>
        <taxon>Pseudomonadota</taxon>
        <taxon>Alphaproteobacteria</taxon>
        <taxon>Rhodospirillales</taxon>
        <taxon>Rhodospirillaceae</taxon>
        <taxon>Phaeovibrio</taxon>
    </lineage>
</organism>
<dbReference type="InterPro" id="IPR023170">
    <property type="entry name" value="HhH_base_excis_C"/>
</dbReference>
<keyword evidence="10 14" id="KW-0408">Iron</keyword>
<feature type="domain" description="HhH-GPD" evidence="16">
    <location>
        <begin position="51"/>
        <end position="200"/>
    </location>
</feature>
<dbReference type="EC" id="3.2.2.31" evidence="4 14"/>
<dbReference type="GO" id="GO:0000701">
    <property type="term" value="F:purine-specific mismatch base pair DNA N-glycosylase activity"/>
    <property type="evidence" value="ECO:0007669"/>
    <property type="project" value="UniProtKB-EC"/>
</dbReference>
<comment type="cofactor">
    <cofactor evidence="14">
        <name>[4Fe-4S] cluster</name>
        <dbReference type="ChEBI" id="CHEBI:49883"/>
    </cofactor>
    <text evidence="14">Binds 1 [4Fe-4S] cluster.</text>
</comment>
<keyword evidence="18" id="KW-1185">Reference proteome</keyword>
<accession>A0A8J6YHQ1</accession>
<evidence type="ECO:0000256" key="3">
    <source>
        <dbReference type="ARBA" id="ARBA00008343"/>
    </source>
</evidence>
<dbReference type="Pfam" id="PF00730">
    <property type="entry name" value="HhH-GPD"/>
    <property type="match status" value="1"/>
</dbReference>
<dbReference type="InterPro" id="IPR015797">
    <property type="entry name" value="NUDIX_hydrolase-like_dom_sf"/>
</dbReference>
<evidence type="ECO:0000256" key="8">
    <source>
        <dbReference type="ARBA" id="ARBA00022763"/>
    </source>
</evidence>
<comment type="similarity">
    <text evidence="3 14">Belongs to the Nth/MutY family.</text>
</comment>
<dbReference type="PROSITE" id="PS01155">
    <property type="entry name" value="ENDONUCLEASE_III_2"/>
    <property type="match status" value="1"/>
</dbReference>
<dbReference type="InterPro" id="IPR029119">
    <property type="entry name" value="MutY_C"/>
</dbReference>
<evidence type="ECO:0000256" key="15">
    <source>
        <dbReference type="SAM" id="MobiDB-lite"/>
    </source>
</evidence>
<dbReference type="InterPro" id="IPR004036">
    <property type="entry name" value="Endonuclease-III-like_CS2"/>
</dbReference>
<protein>
    <recommendedName>
        <fullName evidence="5 14">Adenine DNA glycosylase</fullName>
        <ecNumber evidence="4 14">3.2.2.31</ecNumber>
    </recommendedName>
</protein>
<comment type="catalytic activity">
    <reaction evidence="1 14">
        <text>Hydrolyzes free adenine bases from 7,8-dihydro-8-oxoguanine:adenine mismatched double-stranded DNA, leaving an apurinic site.</text>
        <dbReference type="EC" id="3.2.2.31"/>
    </reaction>
</comment>
<evidence type="ECO:0000259" key="16">
    <source>
        <dbReference type="SMART" id="SM00478"/>
    </source>
</evidence>
<dbReference type="GO" id="GO:0034039">
    <property type="term" value="F:8-oxo-7,8-dihydroguanine DNA N-glycosylase activity"/>
    <property type="evidence" value="ECO:0007669"/>
    <property type="project" value="TreeGrafter"/>
</dbReference>
<keyword evidence="8 14" id="KW-0227">DNA damage</keyword>
<proteinExistence type="inferred from homology"/>
<keyword evidence="12" id="KW-0234">DNA repair</keyword>
<comment type="function">
    <text evidence="2">Adenine glycosylase active on G-A mispairs. MutY also corrects error-prone DNA synthesis past GO lesions which are due to the oxidatively damaged form of guanine: 7,8-dihydro-8-oxoguanine (8-oxo-dGTP).</text>
</comment>
<reference evidence="17" key="1">
    <citation type="submission" date="2020-10" db="EMBL/GenBank/DDBJ databases">
        <title>Genome sequence of the unusual species of purple photosynthetic bacteria, Phaeovibrio sulfidiphilus DSM 23193, type strain.</title>
        <authorList>
            <person name="Kyndt J.A."/>
            <person name="Meyer T.E."/>
        </authorList>
    </citation>
    <scope>NUCLEOTIDE SEQUENCE</scope>
    <source>
        <strain evidence="17">DSM 23193</strain>
    </source>
</reference>
<dbReference type="GO" id="GO:0035485">
    <property type="term" value="F:adenine/guanine mispair binding"/>
    <property type="evidence" value="ECO:0007669"/>
    <property type="project" value="TreeGrafter"/>
</dbReference>
<evidence type="ECO:0000256" key="10">
    <source>
        <dbReference type="ARBA" id="ARBA00023004"/>
    </source>
</evidence>
<evidence type="ECO:0000256" key="11">
    <source>
        <dbReference type="ARBA" id="ARBA00023014"/>
    </source>
</evidence>
<keyword evidence="9" id="KW-0378">Hydrolase</keyword>
<evidence type="ECO:0000256" key="4">
    <source>
        <dbReference type="ARBA" id="ARBA00012045"/>
    </source>
</evidence>
<evidence type="ECO:0000313" key="17">
    <source>
        <dbReference type="EMBL" id="MBE1236456.1"/>
    </source>
</evidence>
<dbReference type="GO" id="GO:0051539">
    <property type="term" value="F:4 iron, 4 sulfur cluster binding"/>
    <property type="evidence" value="ECO:0007669"/>
    <property type="project" value="UniProtKB-UniRule"/>
</dbReference>
<dbReference type="EMBL" id="JACZHT010000001">
    <property type="protein sequence ID" value="MBE1236456.1"/>
    <property type="molecule type" value="Genomic_DNA"/>
</dbReference>
<evidence type="ECO:0000256" key="9">
    <source>
        <dbReference type="ARBA" id="ARBA00022801"/>
    </source>
</evidence>
<evidence type="ECO:0000256" key="1">
    <source>
        <dbReference type="ARBA" id="ARBA00000843"/>
    </source>
</evidence>
<dbReference type="FunFam" id="1.10.340.30:FF:000002">
    <property type="entry name" value="Adenine DNA glycosylase"/>
    <property type="match status" value="1"/>
</dbReference>
<dbReference type="InterPro" id="IPR011257">
    <property type="entry name" value="DNA_glycosylase"/>
</dbReference>
<feature type="compositionally biased region" description="Low complexity" evidence="15">
    <location>
        <begin position="367"/>
        <end position="383"/>
    </location>
</feature>
<dbReference type="RefSeq" id="WP_192533316.1">
    <property type="nucleotide sequence ID" value="NZ_JACZHT010000001.1"/>
</dbReference>
<keyword evidence="11" id="KW-0411">Iron-sulfur</keyword>
<dbReference type="AlphaFoldDB" id="A0A8J6YHQ1"/>
<dbReference type="Pfam" id="PF14815">
    <property type="entry name" value="NUDIX_4"/>
    <property type="match status" value="1"/>
</dbReference>
<dbReference type="GO" id="GO:0032357">
    <property type="term" value="F:oxidized purine DNA binding"/>
    <property type="evidence" value="ECO:0007669"/>
    <property type="project" value="TreeGrafter"/>
</dbReference>
<dbReference type="SUPFAM" id="SSF48150">
    <property type="entry name" value="DNA-glycosylase"/>
    <property type="match status" value="1"/>
</dbReference>
<dbReference type="SMART" id="SM00525">
    <property type="entry name" value="FES"/>
    <property type="match status" value="1"/>
</dbReference>
<dbReference type="Gene3D" id="1.10.340.30">
    <property type="entry name" value="Hypothetical protein, domain 2"/>
    <property type="match status" value="1"/>
</dbReference>
<dbReference type="InterPro" id="IPR003265">
    <property type="entry name" value="HhH-GPD_domain"/>
</dbReference>